<keyword evidence="10" id="KW-1133">Transmembrane helix</keyword>
<evidence type="ECO:0000256" key="10">
    <source>
        <dbReference type="ARBA" id="ARBA00022989"/>
    </source>
</evidence>
<dbReference type="PROSITE" id="PS50109">
    <property type="entry name" value="HIS_KIN"/>
    <property type="match status" value="1"/>
</dbReference>
<dbReference type="InterPro" id="IPR000014">
    <property type="entry name" value="PAS"/>
</dbReference>
<keyword evidence="9" id="KW-0067">ATP-binding</keyword>
<dbReference type="PROSITE" id="PS50113">
    <property type="entry name" value="PAC"/>
    <property type="match status" value="1"/>
</dbReference>
<dbReference type="GO" id="GO:0007234">
    <property type="term" value="P:osmosensory signaling via phosphorelay pathway"/>
    <property type="evidence" value="ECO:0007669"/>
    <property type="project" value="TreeGrafter"/>
</dbReference>
<dbReference type="InterPro" id="IPR004358">
    <property type="entry name" value="Sig_transdc_His_kin-like_C"/>
</dbReference>
<reference evidence="13 14" key="1">
    <citation type="submission" date="2015-03" db="EMBL/GenBank/DDBJ databases">
        <title>Genomic characterization of Dehalococcoides mccartyi strain 11a5, an unusal plasmid-containing chloroethene dechlorinator.</title>
        <authorList>
            <person name="Zhao S."/>
            <person name="Ding C."/>
            <person name="He J."/>
        </authorList>
    </citation>
    <scope>NUCLEOTIDE SEQUENCE [LARGE SCALE GENOMIC DNA]</scope>
    <source>
        <strain evidence="13 14">11a5</strain>
    </source>
</reference>
<name>A0A142VDL3_9CHLR</name>
<evidence type="ECO:0000256" key="5">
    <source>
        <dbReference type="ARBA" id="ARBA00022679"/>
    </source>
</evidence>
<dbReference type="InterPro" id="IPR036890">
    <property type="entry name" value="HATPase_C_sf"/>
</dbReference>
<comment type="subcellular location">
    <subcellularLocation>
        <location evidence="2">Membrane</location>
        <topology evidence="2">Multi-pass membrane protein</topology>
    </subcellularLocation>
</comment>
<dbReference type="InterPro" id="IPR000700">
    <property type="entry name" value="PAS-assoc_C"/>
</dbReference>
<dbReference type="SMART" id="SM00388">
    <property type="entry name" value="HisKA"/>
    <property type="match status" value="1"/>
</dbReference>
<evidence type="ECO:0000313" key="13">
    <source>
        <dbReference type="EMBL" id="AMU87295.1"/>
    </source>
</evidence>
<dbReference type="InterPro" id="IPR005467">
    <property type="entry name" value="His_kinase_dom"/>
</dbReference>
<dbReference type="Pfam" id="PF13426">
    <property type="entry name" value="PAS_9"/>
    <property type="match status" value="2"/>
</dbReference>
<dbReference type="Gene3D" id="1.10.287.130">
    <property type="match status" value="1"/>
</dbReference>
<dbReference type="GO" id="GO:0030295">
    <property type="term" value="F:protein kinase activator activity"/>
    <property type="evidence" value="ECO:0007669"/>
    <property type="project" value="TreeGrafter"/>
</dbReference>
<dbReference type="SMART" id="SM00387">
    <property type="entry name" value="HATPase_c"/>
    <property type="match status" value="1"/>
</dbReference>
<keyword evidence="11" id="KW-0902">Two-component regulatory system</keyword>
<evidence type="ECO:0000256" key="1">
    <source>
        <dbReference type="ARBA" id="ARBA00000085"/>
    </source>
</evidence>
<organism evidence="13 14">
    <name type="scientific">Dehalococcoides mccartyi</name>
    <dbReference type="NCBI Taxonomy" id="61435"/>
    <lineage>
        <taxon>Bacteria</taxon>
        <taxon>Bacillati</taxon>
        <taxon>Chloroflexota</taxon>
        <taxon>Dehalococcoidia</taxon>
        <taxon>Dehalococcoidales</taxon>
        <taxon>Dehalococcoidaceae</taxon>
        <taxon>Dehalococcoides</taxon>
    </lineage>
</organism>
<dbReference type="GO" id="GO:0016020">
    <property type="term" value="C:membrane"/>
    <property type="evidence" value="ECO:0007669"/>
    <property type="project" value="UniProtKB-SubCell"/>
</dbReference>
<evidence type="ECO:0000313" key="14">
    <source>
        <dbReference type="Proteomes" id="UP000076394"/>
    </source>
</evidence>
<evidence type="ECO:0000256" key="2">
    <source>
        <dbReference type="ARBA" id="ARBA00004141"/>
    </source>
</evidence>
<sequence>MIDSLDTIQIDALPVGIVVIDVLSRKIVNINKAAQKLIGAEASEIIGHSCHKFICPAAEGKCPILDMGQSVDNAERQLLTSSGKLITILKTANKVTINGQMFLYEVLQDVTDPVNLRKQLQIQVAERTKELAEINSKLVREIKNHEKTELKLNELFTRYSMFFNNCNDGLTLIDFSGSIPPGKYIEVNKAFCQMVNYSREELLQLTPLDLTAPDMKDYALANTKLVLESEYAVLRFPNVYITKDGRRLDCEINASFVYLAGREVAVVVYRDISETKRLEQSLREAYESELQAHAEVEDQLNQRNYFMRALVHELKTPLTPLLASSEYLVSELSDSTLLGYARNMQNGAINLNNKIDDLMNLAKGEIGQLQIDPEYADIRKVIGDCIDYLQPQAQKMQKRIVLNFDGDIPLTLFDKTMIHQVVLNLLSNSLKFSRIGSEICVEALKSGDNIRVSVKDQGTGIPKGKQQGIFTPYYRIKTKRDRYGGLGLGLALSKMIVELHRGEIWFTSEYGHGSTFYFTLPIRSEWDENTDNRG</sequence>
<dbReference type="InterPro" id="IPR003661">
    <property type="entry name" value="HisK_dim/P_dom"/>
</dbReference>
<dbReference type="EMBL" id="CP011127">
    <property type="protein sequence ID" value="AMU87295.1"/>
    <property type="molecule type" value="Genomic_DNA"/>
</dbReference>
<evidence type="ECO:0000256" key="11">
    <source>
        <dbReference type="ARBA" id="ARBA00023012"/>
    </source>
</evidence>
<keyword evidence="7" id="KW-0547">Nucleotide-binding</keyword>
<dbReference type="Gene3D" id="3.30.565.10">
    <property type="entry name" value="Histidine kinase-like ATPase, C-terminal domain"/>
    <property type="match status" value="1"/>
</dbReference>
<evidence type="ECO:0000256" key="4">
    <source>
        <dbReference type="ARBA" id="ARBA00022553"/>
    </source>
</evidence>
<dbReference type="FunFam" id="3.30.565.10:FF:000006">
    <property type="entry name" value="Sensor histidine kinase WalK"/>
    <property type="match status" value="1"/>
</dbReference>
<evidence type="ECO:0000256" key="3">
    <source>
        <dbReference type="ARBA" id="ARBA00012438"/>
    </source>
</evidence>
<dbReference type="AlphaFoldDB" id="A0A142VDL3"/>
<evidence type="ECO:0000256" key="6">
    <source>
        <dbReference type="ARBA" id="ARBA00022692"/>
    </source>
</evidence>
<keyword evidence="4" id="KW-0597">Phosphoprotein</keyword>
<keyword evidence="8 13" id="KW-0418">Kinase</keyword>
<proteinExistence type="predicted"/>
<dbReference type="OMA" id="SERVEWK"/>
<dbReference type="PANTHER" id="PTHR42878:SF7">
    <property type="entry name" value="SENSOR HISTIDINE KINASE GLRK"/>
    <property type="match status" value="1"/>
</dbReference>
<dbReference type="Pfam" id="PF00512">
    <property type="entry name" value="HisKA"/>
    <property type="match status" value="1"/>
</dbReference>
<dbReference type="InterPro" id="IPR035965">
    <property type="entry name" value="PAS-like_dom_sf"/>
</dbReference>
<dbReference type="RefSeq" id="WP_011309952.1">
    <property type="nucleotide sequence ID" value="NZ_AP024514.1"/>
</dbReference>
<accession>A0A142VDL3</accession>
<dbReference type="OrthoDB" id="9790669at2"/>
<dbReference type="SMART" id="SM00091">
    <property type="entry name" value="PAS"/>
    <property type="match status" value="2"/>
</dbReference>
<protein>
    <recommendedName>
        <fullName evidence="3">histidine kinase</fullName>
        <ecNumber evidence="3">2.7.13.3</ecNumber>
    </recommendedName>
</protein>
<dbReference type="GO" id="GO:0005524">
    <property type="term" value="F:ATP binding"/>
    <property type="evidence" value="ECO:0007669"/>
    <property type="project" value="UniProtKB-KW"/>
</dbReference>
<keyword evidence="6" id="KW-0812">Transmembrane</keyword>
<dbReference type="SUPFAM" id="SSF55785">
    <property type="entry name" value="PYP-like sensor domain (PAS domain)"/>
    <property type="match status" value="2"/>
</dbReference>
<dbReference type="Gene3D" id="3.30.450.20">
    <property type="entry name" value="PAS domain"/>
    <property type="match status" value="2"/>
</dbReference>
<dbReference type="InterPro" id="IPR050351">
    <property type="entry name" value="BphY/WalK/GraS-like"/>
</dbReference>
<gene>
    <name evidence="13" type="ORF">Dm11a5_1469</name>
</gene>
<evidence type="ECO:0000256" key="7">
    <source>
        <dbReference type="ARBA" id="ARBA00022741"/>
    </source>
</evidence>
<dbReference type="PRINTS" id="PR00344">
    <property type="entry name" value="BCTRLSENSOR"/>
</dbReference>
<dbReference type="PATRIC" id="fig|61435.8.peg.1462"/>
<dbReference type="InterPro" id="IPR036097">
    <property type="entry name" value="HisK_dim/P_sf"/>
</dbReference>
<keyword evidence="5" id="KW-0808">Transferase</keyword>
<keyword evidence="12" id="KW-0472">Membrane</keyword>
<dbReference type="EC" id="2.7.13.3" evidence="3"/>
<dbReference type="InterPro" id="IPR003594">
    <property type="entry name" value="HATPase_dom"/>
</dbReference>
<dbReference type="GO" id="GO:0000155">
    <property type="term" value="F:phosphorelay sensor kinase activity"/>
    <property type="evidence" value="ECO:0007669"/>
    <property type="project" value="InterPro"/>
</dbReference>
<dbReference type="CDD" id="cd00130">
    <property type="entry name" value="PAS"/>
    <property type="match status" value="2"/>
</dbReference>
<dbReference type="NCBIfam" id="TIGR00229">
    <property type="entry name" value="sensory_box"/>
    <property type="match status" value="2"/>
</dbReference>
<dbReference type="Pfam" id="PF02518">
    <property type="entry name" value="HATPase_c"/>
    <property type="match status" value="1"/>
</dbReference>
<evidence type="ECO:0000256" key="12">
    <source>
        <dbReference type="ARBA" id="ARBA00023136"/>
    </source>
</evidence>
<evidence type="ECO:0000256" key="8">
    <source>
        <dbReference type="ARBA" id="ARBA00022777"/>
    </source>
</evidence>
<dbReference type="GO" id="GO:0000156">
    <property type="term" value="F:phosphorelay response regulator activity"/>
    <property type="evidence" value="ECO:0007669"/>
    <property type="project" value="TreeGrafter"/>
</dbReference>
<comment type="catalytic activity">
    <reaction evidence="1">
        <text>ATP + protein L-histidine = ADP + protein N-phospho-L-histidine.</text>
        <dbReference type="EC" id="2.7.13.3"/>
    </reaction>
</comment>
<dbReference type="Proteomes" id="UP000076394">
    <property type="component" value="Chromosome"/>
</dbReference>
<dbReference type="SUPFAM" id="SSF55874">
    <property type="entry name" value="ATPase domain of HSP90 chaperone/DNA topoisomerase II/histidine kinase"/>
    <property type="match status" value="1"/>
</dbReference>
<dbReference type="CDD" id="cd00082">
    <property type="entry name" value="HisKA"/>
    <property type="match status" value="1"/>
</dbReference>
<dbReference type="PANTHER" id="PTHR42878">
    <property type="entry name" value="TWO-COMPONENT HISTIDINE KINASE"/>
    <property type="match status" value="1"/>
</dbReference>
<dbReference type="SUPFAM" id="SSF47384">
    <property type="entry name" value="Homodimeric domain of signal transducing histidine kinase"/>
    <property type="match status" value="1"/>
</dbReference>
<evidence type="ECO:0000256" key="9">
    <source>
        <dbReference type="ARBA" id="ARBA00022840"/>
    </source>
</evidence>
<dbReference type="PROSITE" id="PS50112">
    <property type="entry name" value="PAS"/>
    <property type="match status" value="2"/>
</dbReference>